<dbReference type="AlphaFoldDB" id="A0A926D8U5"/>
<dbReference type="RefSeq" id="WP_249319572.1">
    <property type="nucleotide sequence ID" value="NZ_JACRSN010000010.1"/>
</dbReference>
<dbReference type="SUPFAM" id="SSF52266">
    <property type="entry name" value="SGNH hydrolase"/>
    <property type="match status" value="1"/>
</dbReference>
<reference evidence="1" key="1">
    <citation type="submission" date="2020-08" db="EMBL/GenBank/DDBJ databases">
        <title>Genome public.</title>
        <authorList>
            <person name="Liu C."/>
            <person name="Sun Q."/>
        </authorList>
    </citation>
    <scope>NUCLEOTIDE SEQUENCE</scope>
    <source>
        <strain evidence="1">NSJ-40</strain>
    </source>
</reference>
<sequence length="188" mass="21385">MTVYEREVKNFRELNQVAKQHGVVLFGSTFAKGIPVCELRQAFDLDCDIYNRSISDLSVFDAKNVLADCVNALHPSKILLQLGETDLERGYRTIPEIVSAYEEVIRELQKQNKNTDIVLVSVCENKNGIYPAELNKQLEALAKKEHCRYADIGDALSDASPEVKTFHLLERFIRNKFTFNDVANLLYA</sequence>
<comment type="caution">
    <text evidence="1">The sequence shown here is derived from an EMBL/GenBank/DDBJ whole genome shotgun (WGS) entry which is preliminary data.</text>
</comment>
<dbReference type="EMBL" id="JACRSN010000010">
    <property type="protein sequence ID" value="MBC8533918.1"/>
    <property type="molecule type" value="Genomic_DNA"/>
</dbReference>
<evidence type="ECO:0000313" key="2">
    <source>
        <dbReference type="Proteomes" id="UP000651482"/>
    </source>
</evidence>
<dbReference type="Gene3D" id="3.40.50.1110">
    <property type="entry name" value="SGNH hydrolase"/>
    <property type="match status" value="1"/>
</dbReference>
<evidence type="ECO:0000313" key="1">
    <source>
        <dbReference type="EMBL" id="MBC8533918.1"/>
    </source>
</evidence>
<proteinExistence type="predicted"/>
<dbReference type="InterPro" id="IPR036514">
    <property type="entry name" value="SGNH_hydro_sf"/>
</dbReference>
<protein>
    <submittedName>
        <fullName evidence="1">Uncharacterized protein</fullName>
    </submittedName>
</protein>
<name>A0A926D8U5_9FIRM</name>
<organism evidence="1 2">
    <name type="scientific">Yeguia hominis</name>
    <dbReference type="NCBI Taxonomy" id="2763662"/>
    <lineage>
        <taxon>Bacteria</taxon>
        <taxon>Bacillati</taxon>
        <taxon>Bacillota</taxon>
        <taxon>Clostridia</taxon>
        <taxon>Eubacteriales</taxon>
        <taxon>Yeguiaceae</taxon>
        <taxon>Yeguia</taxon>
    </lineage>
</organism>
<dbReference type="Proteomes" id="UP000651482">
    <property type="component" value="Unassembled WGS sequence"/>
</dbReference>
<keyword evidence="2" id="KW-1185">Reference proteome</keyword>
<gene>
    <name evidence="1" type="ORF">IAG03_07860</name>
</gene>
<accession>A0A926D8U5</accession>